<evidence type="ECO:0000256" key="4">
    <source>
        <dbReference type="ARBA" id="ARBA00022692"/>
    </source>
</evidence>
<comment type="function">
    <text evidence="8">Cell division protein that may be involved in stabilizing or promoting the assembly of the division complex.</text>
</comment>
<dbReference type="Pfam" id="PF03799">
    <property type="entry name" value="FtsQ_DivIB_C"/>
    <property type="match status" value="1"/>
</dbReference>
<keyword evidence="4 8" id="KW-0812">Transmembrane</keyword>
<dbReference type="PANTHER" id="PTHR37820:SF1">
    <property type="entry name" value="CELL DIVISION PROTEIN FTSQ"/>
    <property type="match status" value="1"/>
</dbReference>
<evidence type="ECO:0000256" key="8">
    <source>
        <dbReference type="HAMAP-Rule" id="MF_00912"/>
    </source>
</evidence>
<evidence type="ECO:0000256" key="7">
    <source>
        <dbReference type="ARBA" id="ARBA00023306"/>
    </source>
</evidence>
<name>A0ABS6JFJ1_9BACI</name>
<comment type="similarity">
    <text evidence="8">Belongs to the FtsQ/DivIB family. DivIB subfamily.</text>
</comment>
<keyword evidence="5 8" id="KW-1133">Transmembrane helix</keyword>
<keyword evidence="3 8" id="KW-0132">Cell division</keyword>
<evidence type="ECO:0000256" key="6">
    <source>
        <dbReference type="ARBA" id="ARBA00023136"/>
    </source>
</evidence>
<evidence type="ECO:0000256" key="3">
    <source>
        <dbReference type="ARBA" id="ARBA00022618"/>
    </source>
</evidence>
<dbReference type="RefSeq" id="WP_217066605.1">
    <property type="nucleotide sequence ID" value="NZ_JAHQCS010000100.1"/>
</dbReference>
<accession>A0ABS6JFJ1</accession>
<evidence type="ECO:0000256" key="2">
    <source>
        <dbReference type="ARBA" id="ARBA00022475"/>
    </source>
</evidence>
<dbReference type="PANTHER" id="PTHR37820">
    <property type="entry name" value="CELL DIVISION PROTEIN DIVIB"/>
    <property type="match status" value="1"/>
</dbReference>
<dbReference type="InterPro" id="IPR005548">
    <property type="entry name" value="Cell_div_FtsQ/DivIB_C"/>
</dbReference>
<evidence type="ECO:0000313" key="11">
    <source>
        <dbReference type="Proteomes" id="UP000784880"/>
    </source>
</evidence>
<dbReference type="Proteomes" id="UP000784880">
    <property type="component" value="Unassembled WGS sequence"/>
</dbReference>
<dbReference type="InterPro" id="IPR026580">
    <property type="entry name" value="DivIB"/>
</dbReference>
<dbReference type="EMBL" id="JAHQCS010000100">
    <property type="protein sequence ID" value="MBU9712424.1"/>
    <property type="molecule type" value="Genomic_DNA"/>
</dbReference>
<reference evidence="10 11" key="1">
    <citation type="submission" date="2021-06" db="EMBL/GenBank/DDBJ databases">
        <title>Bacillus sp. RD4P76, an endophyte from a halophyte.</title>
        <authorList>
            <person name="Sun J.-Q."/>
        </authorList>
    </citation>
    <scope>NUCLEOTIDE SEQUENCE [LARGE SCALE GENOMIC DNA]</scope>
    <source>
        <strain evidence="10 11">CGMCC 1.15917</strain>
    </source>
</reference>
<evidence type="ECO:0000313" key="10">
    <source>
        <dbReference type="EMBL" id="MBU9712424.1"/>
    </source>
</evidence>
<dbReference type="Pfam" id="PF08478">
    <property type="entry name" value="POTRA_1"/>
    <property type="match status" value="1"/>
</dbReference>
<comment type="caution">
    <text evidence="10">The sequence shown here is derived from an EMBL/GenBank/DDBJ whole genome shotgun (WGS) entry which is preliminary data.</text>
</comment>
<dbReference type="InterPro" id="IPR050487">
    <property type="entry name" value="FtsQ_DivIB"/>
</dbReference>
<comment type="subcellular location">
    <subcellularLocation>
        <location evidence="8">Cell membrane</location>
        <topology evidence="8">Single-pass type II membrane protein</topology>
    </subcellularLocation>
    <subcellularLocation>
        <location evidence="1">Membrane</location>
    </subcellularLocation>
    <text evidence="8">Localizes to the division septum.</text>
</comment>
<evidence type="ECO:0000256" key="5">
    <source>
        <dbReference type="ARBA" id="ARBA00022989"/>
    </source>
</evidence>
<dbReference type="PROSITE" id="PS51779">
    <property type="entry name" value="POTRA"/>
    <property type="match status" value="1"/>
</dbReference>
<gene>
    <name evidence="8" type="primary">divIB</name>
    <name evidence="10" type="ORF">KS419_11795</name>
</gene>
<dbReference type="InterPro" id="IPR034746">
    <property type="entry name" value="POTRA"/>
</dbReference>
<keyword evidence="2 8" id="KW-1003">Cell membrane</keyword>
<proteinExistence type="inferred from homology"/>
<dbReference type="HAMAP" id="MF_00912">
    <property type="entry name" value="DivIB"/>
    <property type="match status" value="1"/>
</dbReference>
<protein>
    <recommendedName>
        <fullName evidence="8">Cell division protein DivIB</fullName>
    </recommendedName>
</protein>
<evidence type="ECO:0000259" key="9">
    <source>
        <dbReference type="PROSITE" id="PS51779"/>
    </source>
</evidence>
<sequence>MSNRKVVEIDERIPTLKERRRQRTNRRVIVYVSSFFILMTIVMYFQTSFSHVKKVEVTGNQYVDTEWIIQKAALIPDVSMWRIQEEKIKENISENPEISSVSIMRKWPNTVLLEVDEYERVAYISESSSFYPLLETGVVLTSTNKEVSSPFDAPILSSFYGEEERTQLANELAIVPVSLRQLISEIHHSPVESDPLRIFLYMNDGFVVSSTIRRFSERITPYPSVVTQLDPEVEGIVHMRMNPYFERFDIEEEEEGESEG</sequence>
<keyword evidence="7 8" id="KW-0131">Cell cycle</keyword>
<keyword evidence="11" id="KW-1185">Reference proteome</keyword>
<feature type="transmembrane region" description="Helical" evidence="8">
    <location>
        <begin position="28"/>
        <end position="45"/>
    </location>
</feature>
<feature type="domain" description="POTRA" evidence="9">
    <location>
        <begin position="50"/>
        <end position="118"/>
    </location>
</feature>
<dbReference type="InterPro" id="IPR013685">
    <property type="entry name" value="POTRA_FtsQ_type"/>
</dbReference>
<keyword evidence="6 8" id="KW-0472">Membrane</keyword>
<evidence type="ECO:0000256" key="1">
    <source>
        <dbReference type="ARBA" id="ARBA00004370"/>
    </source>
</evidence>
<organism evidence="10 11">
    <name type="scientific">Evansella tamaricis</name>
    <dbReference type="NCBI Taxonomy" id="2069301"/>
    <lineage>
        <taxon>Bacteria</taxon>
        <taxon>Bacillati</taxon>
        <taxon>Bacillota</taxon>
        <taxon>Bacilli</taxon>
        <taxon>Bacillales</taxon>
        <taxon>Bacillaceae</taxon>
        <taxon>Evansella</taxon>
    </lineage>
</organism>